<feature type="region of interest" description="Disordered" evidence="1">
    <location>
        <begin position="113"/>
        <end position="140"/>
    </location>
</feature>
<comment type="caution">
    <text evidence="2">The sequence shown here is derived from an EMBL/GenBank/DDBJ whole genome shotgun (WGS) entry which is preliminary data.</text>
</comment>
<feature type="compositionally biased region" description="Polar residues" evidence="1">
    <location>
        <begin position="131"/>
        <end position="140"/>
    </location>
</feature>
<dbReference type="Proteomes" id="UP001595993">
    <property type="component" value="Unassembled WGS sequence"/>
</dbReference>
<evidence type="ECO:0008006" key="4">
    <source>
        <dbReference type="Google" id="ProtNLM"/>
    </source>
</evidence>
<evidence type="ECO:0000313" key="3">
    <source>
        <dbReference type="Proteomes" id="UP001595993"/>
    </source>
</evidence>
<protein>
    <recommendedName>
        <fullName evidence="4">Apea-like HEPN domain-containing protein</fullName>
    </recommendedName>
</protein>
<name>A0ABV9G2Q5_9ACTN</name>
<dbReference type="EMBL" id="JBHSFE010000004">
    <property type="protein sequence ID" value="MFC4606894.1"/>
    <property type="molecule type" value="Genomic_DNA"/>
</dbReference>
<evidence type="ECO:0000313" key="2">
    <source>
        <dbReference type="EMBL" id="MFC4606894.1"/>
    </source>
</evidence>
<evidence type="ECO:0000256" key="1">
    <source>
        <dbReference type="SAM" id="MobiDB-lite"/>
    </source>
</evidence>
<organism evidence="2 3">
    <name type="scientific">Streptomyces maoxianensis</name>
    <dbReference type="NCBI Taxonomy" id="1459942"/>
    <lineage>
        <taxon>Bacteria</taxon>
        <taxon>Bacillati</taxon>
        <taxon>Actinomycetota</taxon>
        <taxon>Actinomycetes</taxon>
        <taxon>Kitasatosporales</taxon>
        <taxon>Streptomycetaceae</taxon>
        <taxon>Streptomyces</taxon>
    </lineage>
</organism>
<sequence length="140" mass="15290">MARIWSGIESLFDVQNELSFRLSMYAAVLIADEIDERIEVQARFKRLYGLRSKAVHGAKMEAAKLTETLEASWSLLCDLLVSCIRSGSSVPSTAALDRALLGRQLVRKDGASFSAADHPAEATSADRPRHGNSTVTDIPN</sequence>
<accession>A0ABV9G2Q5</accession>
<proteinExistence type="predicted"/>
<dbReference type="RefSeq" id="WP_381191485.1">
    <property type="nucleotide sequence ID" value="NZ_JBHSFE010000004.1"/>
</dbReference>
<feature type="compositionally biased region" description="Basic and acidic residues" evidence="1">
    <location>
        <begin position="118"/>
        <end position="129"/>
    </location>
</feature>
<reference evidence="3" key="1">
    <citation type="journal article" date="2019" name="Int. J. Syst. Evol. Microbiol.">
        <title>The Global Catalogue of Microorganisms (GCM) 10K type strain sequencing project: providing services to taxonomists for standard genome sequencing and annotation.</title>
        <authorList>
            <consortium name="The Broad Institute Genomics Platform"/>
            <consortium name="The Broad Institute Genome Sequencing Center for Infectious Disease"/>
            <person name="Wu L."/>
            <person name="Ma J."/>
        </authorList>
    </citation>
    <scope>NUCLEOTIDE SEQUENCE [LARGE SCALE GENOMIC DNA]</scope>
    <source>
        <strain evidence="3">CGMCC 4.7139</strain>
    </source>
</reference>
<keyword evidence="3" id="KW-1185">Reference proteome</keyword>
<gene>
    <name evidence="2" type="ORF">ACFO9E_03495</name>
</gene>